<evidence type="ECO:0000259" key="3">
    <source>
        <dbReference type="Pfam" id="PF13511"/>
    </source>
</evidence>
<gene>
    <name evidence="4" type="ORF">JFN93_22420</name>
</gene>
<evidence type="ECO:0000256" key="2">
    <source>
        <dbReference type="SAM" id="SignalP"/>
    </source>
</evidence>
<proteinExistence type="predicted"/>
<feature type="domain" description="DUF4124" evidence="3">
    <location>
        <begin position="9"/>
        <end position="63"/>
    </location>
</feature>
<feature type="compositionally biased region" description="Basic and acidic residues" evidence="1">
    <location>
        <begin position="75"/>
        <end position="89"/>
    </location>
</feature>
<dbReference type="RefSeq" id="WP_199386620.1">
    <property type="nucleotide sequence ID" value="NZ_JAEMHM010000024.1"/>
</dbReference>
<feature type="chain" id="PRO_5035261825" evidence="2">
    <location>
        <begin position="19"/>
        <end position="169"/>
    </location>
</feature>
<reference evidence="4" key="1">
    <citation type="submission" date="2020-12" db="EMBL/GenBank/DDBJ databases">
        <title>Geomonas sp. Red875, isolated from river sediment.</title>
        <authorList>
            <person name="Xu Z."/>
            <person name="Zhang Z."/>
            <person name="Masuda Y."/>
            <person name="Itoh H."/>
            <person name="Senoo K."/>
        </authorList>
    </citation>
    <scope>NUCLEOTIDE SEQUENCE</scope>
    <source>
        <strain evidence="4">Red875</strain>
    </source>
</reference>
<accession>A0A8J7M2T4</accession>
<organism evidence="4 5">
    <name type="scientific">Geomesophilobacter sediminis</name>
    <dbReference type="NCBI Taxonomy" id="2798584"/>
    <lineage>
        <taxon>Bacteria</taxon>
        <taxon>Pseudomonadati</taxon>
        <taxon>Thermodesulfobacteriota</taxon>
        <taxon>Desulfuromonadia</taxon>
        <taxon>Geobacterales</taxon>
        <taxon>Geobacteraceae</taxon>
        <taxon>Geomesophilobacter</taxon>
    </lineage>
</organism>
<comment type="caution">
    <text evidence="4">The sequence shown here is derived from an EMBL/GenBank/DDBJ whole genome shotgun (WGS) entry which is preliminary data.</text>
</comment>
<evidence type="ECO:0000313" key="4">
    <source>
        <dbReference type="EMBL" id="MBJ6727479.1"/>
    </source>
</evidence>
<evidence type="ECO:0000313" key="5">
    <source>
        <dbReference type="Proteomes" id="UP000636888"/>
    </source>
</evidence>
<keyword evidence="2" id="KW-0732">Signal</keyword>
<sequence length="169" mass="19049">MKKLLLIPLLLLPATVYATTYEWVDSKGTVNFTEDLGKVPKKYRKKVRVIGDETGAPQITETTESTGKGAPVTKASERQPERKTLYGGKDEKTWRADFAQARGELKVAEQDVREIGTRMKDISKMSRTEYLTLQNSLRQDEARMQGKRKRLDELTAEADAAGVPADFRQ</sequence>
<protein>
    <submittedName>
        <fullName evidence="4">DUF4124 domain-containing protein</fullName>
    </submittedName>
</protein>
<name>A0A8J7M2T4_9BACT</name>
<dbReference type="EMBL" id="JAEMHM010000024">
    <property type="protein sequence ID" value="MBJ6727479.1"/>
    <property type="molecule type" value="Genomic_DNA"/>
</dbReference>
<dbReference type="Pfam" id="PF13511">
    <property type="entry name" value="DUF4124"/>
    <property type="match status" value="1"/>
</dbReference>
<evidence type="ECO:0000256" key="1">
    <source>
        <dbReference type="SAM" id="MobiDB-lite"/>
    </source>
</evidence>
<feature type="signal peptide" evidence="2">
    <location>
        <begin position="1"/>
        <end position="18"/>
    </location>
</feature>
<feature type="region of interest" description="Disordered" evidence="1">
    <location>
        <begin position="58"/>
        <end position="89"/>
    </location>
</feature>
<keyword evidence="5" id="KW-1185">Reference proteome</keyword>
<dbReference type="Proteomes" id="UP000636888">
    <property type="component" value="Unassembled WGS sequence"/>
</dbReference>
<dbReference type="AlphaFoldDB" id="A0A8J7M2T4"/>
<dbReference type="InterPro" id="IPR025392">
    <property type="entry name" value="DUF4124"/>
</dbReference>
<feature type="region of interest" description="Disordered" evidence="1">
    <location>
        <begin position="140"/>
        <end position="169"/>
    </location>
</feature>